<dbReference type="RefSeq" id="WP_005306102.1">
    <property type="nucleotide sequence ID" value="NZ_AOBN01000050.1"/>
</dbReference>
<dbReference type="AlphaFoldDB" id="K1J5K2"/>
<protein>
    <submittedName>
        <fullName evidence="1">Uncharacterized protein</fullName>
    </submittedName>
</protein>
<dbReference type="Proteomes" id="UP000005149">
    <property type="component" value="Unassembled WGS sequence"/>
</dbReference>
<gene>
    <name evidence="1" type="ORF">HMPREF1171_03194</name>
</gene>
<dbReference type="EMBL" id="AGWR01000029">
    <property type="protein sequence ID" value="EKB26820.1"/>
    <property type="molecule type" value="Genomic_DNA"/>
</dbReference>
<evidence type="ECO:0000313" key="1">
    <source>
        <dbReference type="EMBL" id="EKB26820.1"/>
    </source>
</evidence>
<sequence length="108" mass="11498">MINKTMALFMLAGLAHTGLAQAALPADVSVAPGLLFVNWHDTASSGDAHPTLEVHNAAGDLIKRVPARLNGMQQVRLPMRAQGDLTLSLDGESSSYRMPYSVGSGRQR</sequence>
<comment type="caution">
    <text evidence="1">The sequence shown here is derived from an EMBL/GenBank/DDBJ whole genome shotgun (WGS) entry which is preliminary data.</text>
</comment>
<dbReference type="GeneID" id="47842944"/>
<dbReference type="KEGG" id="adh:CK627_02080"/>
<name>K1J5K2_9GAMM</name>
<proteinExistence type="predicted"/>
<dbReference type="HOGENOM" id="CLU_161151_0_0_6"/>
<keyword evidence="2" id="KW-1185">Reference proteome</keyword>
<evidence type="ECO:0000313" key="2">
    <source>
        <dbReference type="Proteomes" id="UP000005149"/>
    </source>
</evidence>
<dbReference type="PATRIC" id="fig|1073377.4.peg.3254"/>
<reference evidence="1 2" key="1">
    <citation type="submission" date="2012-06" db="EMBL/GenBank/DDBJ databases">
        <title>The Genome Sequence of Aeromonas hydrophila SSU.</title>
        <authorList>
            <consortium name="The Broad Institute Genome Sequencing Platform"/>
            <person name="Earl A."/>
            <person name="Ward D."/>
            <person name="Feldgarden M."/>
            <person name="Gevers D."/>
            <person name="Chopra A."/>
            <person name="Walker B."/>
            <person name="Young S.K."/>
            <person name="Zeng Q."/>
            <person name="Gargeya S."/>
            <person name="Fitzgerald M."/>
            <person name="Haas B."/>
            <person name="Abouelleil A."/>
            <person name="Alvarado L."/>
            <person name="Arachchi H.M."/>
            <person name="Berlin A.M."/>
            <person name="Chapman S.B."/>
            <person name="Goldberg J."/>
            <person name="Griggs A."/>
            <person name="Gujja S."/>
            <person name="Hansen M."/>
            <person name="Howarth C."/>
            <person name="Imamovic A."/>
            <person name="Larimer J."/>
            <person name="McCowan C."/>
            <person name="Montmayeur A."/>
            <person name="Murphy C."/>
            <person name="Neiman D."/>
            <person name="Pearson M."/>
            <person name="Priest M."/>
            <person name="Roberts A."/>
            <person name="Saif S."/>
            <person name="Shea T."/>
            <person name="Sisk P."/>
            <person name="Sykes S."/>
            <person name="Wortman J."/>
            <person name="Nusbaum C."/>
            <person name="Birren B."/>
        </authorList>
    </citation>
    <scope>NUCLEOTIDE SEQUENCE [LARGE SCALE GENOMIC DNA]</scope>
    <source>
        <strain evidence="1 2">SSU</strain>
    </source>
</reference>
<organism evidence="1 2">
    <name type="scientific">Aeromonas dhakensis</name>
    <dbReference type="NCBI Taxonomy" id="196024"/>
    <lineage>
        <taxon>Bacteria</taxon>
        <taxon>Pseudomonadati</taxon>
        <taxon>Pseudomonadota</taxon>
        <taxon>Gammaproteobacteria</taxon>
        <taxon>Aeromonadales</taxon>
        <taxon>Aeromonadaceae</taxon>
        <taxon>Aeromonas</taxon>
    </lineage>
</organism>
<accession>K1J5K2</accession>